<dbReference type="GO" id="GO:0009338">
    <property type="term" value="C:exodeoxyribonuclease V complex"/>
    <property type="evidence" value="ECO:0007669"/>
    <property type="project" value="InterPro"/>
</dbReference>
<comment type="caution">
    <text evidence="12">The sequence shown here is derived from an EMBL/GenBank/DDBJ whole genome shotgun (WGS) entry which is preliminary data.</text>
</comment>
<dbReference type="Pfam" id="PF17946">
    <property type="entry name" value="RecC_C"/>
    <property type="match status" value="1"/>
</dbReference>
<keyword evidence="2 10" id="KW-0547">Nucleotide-binding</keyword>
<dbReference type="Pfam" id="PF04257">
    <property type="entry name" value="Exonuc_V_gamma"/>
    <property type="match status" value="1"/>
</dbReference>
<evidence type="ECO:0000256" key="9">
    <source>
        <dbReference type="ARBA" id="ARBA00023204"/>
    </source>
</evidence>
<dbReference type="GO" id="GO:0003678">
    <property type="term" value="F:DNA helicase activity"/>
    <property type="evidence" value="ECO:0007669"/>
    <property type="project" value="UniProtKB-UniRule"/>
</dbReference>
<organism evidence="12 13">
    <name type="scientific">Sphaerotilus montanus</name>
    <dbReference type="NCBI Taxonomy" id="522889"/>
    <lineage>
        <taxon>Bacteria</taxon>
        <taxon>Pseudomonadati</taxon>
        <taxon>Pseudomonadota</taxon>
        <taxon>Betaproteobacteria</taxon>
        <taxon>Burkholderiales</taxon>
        <taxon>Sphaerotilaceae</taxon>
        <taxon>Sphaerotilus</taxon>
    </lineage>
</organism>
<keyword evidence="13" id="KW-1185">Reference proteome</keyword>
<proteinExistence type="inferred from homology"/>
<reference evidence="12 13" key="1">
    <citation type="submission" date="2020-07" db="EMBL/GenBank/DDBJ databases">
        <title>Genomic Encyclopedia of Archaeal and Bacterial Type Strains, Phase II (KMG-II): from individual species to whole genera.</title>
        <authorList>
            <person name="Goeker M."/>
        </authorList>
    </citation>
    <scope>NUCLEOTIDE SEQUENCE [LARGE SCALE GENOMIC DNA]</scope>
    <source>
        <strain evidence="12 13">DSM 21226</strain>
    </source>
</reference>
<dbReference type="InterPro" id="IPR006697">
    <property type="entry name" value="RecC"/>
</dbReference>
<dbReference type="SUPFAM" id="SSF52540">
    <property type="entry name" value="P-loop containing nucleoside triphosphate hydrolases"/>
    <property type="match status" value="2"/>
</dbReference>
<evidence type="ECO:0000313" key="13">
    <source>
        <dbReference type="Proteomes" id="UP000518288"/>
    </source>
</evidence>
<dbReference type="PANTHER" id="PTHR30591:SF1">
    <property type="entry name" value="RECBCD ENZYME SUBUNIT RECC"/>
    <property type="match status" value="1"/>
</dbReference>
<keyword evidence="9 10" id="KW-0234">DNA repair</keyword>
<dbReference type="HAMAP" id="MF_01486">
    <property type="entry name" value="RecC"/>
    <property type="match status" value="1"/>
</dbReference>
<dbReference type="InterPro" id="IPR013986">
    <property type="entry name" value="DExx_box_DNA_helicase_dom_sf"/>
</dbReference>
<dbReference type="PANTHER" id="PTHR30591">
    <property type="entry name" value="RECBCD ENZYME SUBUNIT RECC"/>
    <property type="match status" value="1"/>
</dbReference>
<keyword evidence="7 10" id="KW-0067">ATP-binding</keyword>
<dbReference type="Proteomes" id="UP000518288">
    <property type="component" value="Unassembled WGS sequence"/>
</dbReference>
<evidence type="ECO:0000256" key="3">
    <source>
        <dbReference type="ARBA" id="ARBA00022763"/>
    </source>
</evidence>
<evidence type="ECO:0000256" key="4">
    <source>
        <dbReference type="ARBA" id="ARBA00022801"/>
    </source>
</evidence>
<dbReference type="GO" id="GO:0003677">
    <property type="term" value="F:DNA binding"/>
    <property type="evidence" value="ECO:0007669"/>
    <property type="project" value="UniProtKB-UniRule"/>
</dbReference>
<comment type="function">
    <text evidence="10">A helicase/nuclease that prepares dsDNA breaks (DSB) for recombinational DNA repair. Binds to DSBs and unwinds DNA via a highly rapid and processive ATP-dependent bidirectional helicase activity. Unwinds dsDNA until it encounters a Chi (crossover hotspot instigator) sequence from the 3' direction. Cuts ssDNA a few nucleotides 3' to the Chi site. The properties and activities of the enzyme are changed at Chi. The Chi-altered holoenzyme produces a long 3'-ssDNA overhang and facilitates RecA-binding to the ssDNA for homologous DNA recombination and repair. Holoenzyme degrades any linearized DNA that is unable to undergo homologous recombination. In the holoenzyme this subunit recognizes the wild-type Chi sequence, and when added to isolated RecB increases its ATP-dependent helicase processivity.</text>
</comment>
<dbReference type="Gene3D" id="1.10.486.10">
    <property type="entry name" value="PCRA, domain 4"/>
    <property type="match status" value="1"/>
</dbReference>
<evidence type="ECO:0000256" key="7">
    <source>
        <dbReference type="ARBA" id="ARBA00022840"/>
    </source>
</evidence>
<keyword evidence="1 10" id="KW-0540">Nuclease</keyword>
<dbReference type="GO" id="GO:0005524">
    <property type="term" value="F:ATP binding"/>
    <property type="evidence" value="ECO:0007669"/>
    <property type="project" value="UniProtKB-UniRule"/>
</dbReference>
<dbReference type="Gene3D" id="1.10.10.160">
    <property type="match status" value="1"/>
</dbReference>
<dbReference type="Gene3D" id="3.40.50.300">
    <property type="entry name" value="P-loop containing nucleotide triphosphate hydrolases"/>
    <property type="match status" value="1"/>
</dbReference>
<keyword evidence="5 10" id="KW-0347">Helicase</keyword>
<gene>
    <name evidence="10" type="primary">recC</name>
    <name evidence="12" type="ORF">BDD16_000316</name>
</gene>
<dbReference type="Gene3D" id="3.40.50.10930">
    <property type="match status" value="1"/>
</dbReference>
<evidence type="ECO:0000259" key="11">
    <source>
        <dbReference type="Pfam" id="PF17946"/>
    </source>
</evidence>
<evidence type="ECO:0000313" key="12">
    <source>
        <dbReference type="EMBL" id="NYG31330.1"/>
    </source>
</evidence>
<dbReference type="InterPro" id="IPR041500">
    <property type="entry name" value="RecC_C"/>
</dbReference>
<dbReference type="InterPro" id="IPR011335">
    <property type="entry name" value="Restrct_endonuc-II-like"/>
</dbReference>
<evidence type="ECO:0000256" key="6">
    <source>
        <dbReference type="ARBA" id="ARBA00022839"/>
    </source>
</evidence>
<accession>A0A7Y9QTW7</accession>
<dbReference type="EMBL" id="JACCFH010000001">
    <property type="protein sequence ID" value="NYG31330.1"/>
    <property type="molecule type" value="Genomic_DNA"/>
</dbReference>
<dbReference type="PIRSF" id="PIRSF000980">
    <property type="entry name" value="RecC"/>
    <property type="match status" value="1"/>
</dbReference>
<dbReference type="GO" id="GO:0000724">
    <property type="term" value="P:double-strand break repair via homologous recombination"/>
    <property type="evidence" value="ECO:0007669"/>
    <property type="project" value="UniProtKB-UniRule"/>
</dbReference>
<keyword evidence="6 10" id="KW-0269">Exonuclease</keyword>
<dbReference type="RefSeq" id="WP_179632332.1">
    <property type="nucleotide sequence ID" value="NZ_JACCFH010000001.1"/>
</dbReference>
<keyword evidence="8 10" id="KW-0238">DNA-binding</keyword>
<dbReference type="SUPFAM" id="SSF52980">
    <property type="entry name" value="Restriction endonuclease-like"/>
    <property type="match status" value="1"/>
</dbReference>
<comment type="subunit">
    <text evidence="10">Heterotrimer of RecB, RecC and RecD. All subunits contribute to DNA-binding.</text>
</comment>
<keyword evidence="4 10" id="KW-0378">Hydrolase</keyword>
<name>A0A7Y9QTW7_9BURK</name>
<evidence type="ECO:0000256" key="1">
    <source>
        <dbReference type="ARBA" id="ARBA00022722"/>
    </source>
</evidence>
<evidence type="ECO:0000256" key="5">
    <source>
        <dbReference type="ARBA" id="ARBA00022806"/>
    </source>
</evidence>
<comment type="miscellaneous">
    <text evidence="10">In the RecBCD complex, RecB has a slow 3'-5' helicase, an exonuclease activity and loads RecA onto ssDNA, RecD has a fast 5'-3' helicase activity, while RecC stimulates the ATPase and processivity of the RecB helicase and contributes to recognition of the Chi site.</text>
</comment>
<dbReference type="Gene3D" id="1.10.10.990">
    <property type="match status" value="1"/>
</dbReference>
<dbReference type="InterPro" id="IPR027417">
    <property type="entry name" value="P-loop_NTPase"/>
</dbReference>
<evidence type="ECO:0000256" key="2">
    <source>
        <dbReference type="ARBA" id="ARBA00022741"/>
    </source>
</evidence>
<evidence type="ECO:0000256" key="8">
    <source>
        <dbReference type="ARBA" id="ARBA00023125"/>
    </source>
</evidence>
<keyword evidence="3 10" id="KW-0227">DNA damage</keyword>
<protein>
    <recommendedName>
        <fullName evidence="10">RecBCD enzyme subunit RecC</fullName>
    </recommendedName>
    <alternativeName>
        <fullName evidence="10">Exonuclease V subunit RecC</fullName>
        <shortName evidence="10">ExoV subunit RecC</shortName>
    </alternativeName>
    <alternativeName>
        <fullName evidence="10">Helicase/nuclease RecBCD subunit RecC</fullName>
    </alternativeName>
</protein>
<dbReference type="AlphaFoldDB" id="A0A7Y9QTW7"/>
<dbReference type="NCBIfam" id="TIGR01450">
    <property type="entry name" value="recC"/>
    <property type="match status" value="1"/>
</dbReference>
<feature type="domain" description="RecC C-terminal" evidence="11">
    <location>
        <begin position="893"/>
        <end position="1140"/>
    </location>
</feature>
<sequence length="1232" mass="136878">MPETERNRSPITPGLLVLHGNRLELLQEAVFAWLERHPLDPLEQDVLLVQSNGIAEWMKMSLARRSGVCAATRVELPARFLWRLYRAMLGRDGAPARSPLDKAPLTWRLMQALPQWIDEPGFEPLAQFLSASPAADGTHDLGRRLQLAERLADLYDQYQLYRADWLDAWGRGREHLIRGNGVTEPLPDDQRWQARLWHRLVEGLDAAGRRAVRSDVHRRFVEAVDAGEAPRQPLPRRVVLFGHSHLPWQTLQALAALAQRAQVLLAVPNPCQFHWADIIDGRELLRAPRQRHGHRRGIDLGAVPLDQAHGQSHPLLAAWGRQGRDFIRLLDAFDDAETARQRFQIPRIDLFDEGNGDTLLAQVQSAVRDGLPMDELTARVQAGPPLAADDRSIVFQIAHSAMREVEVLHDQLLHLLAHPGATPLAPRDIVVMLPDIEPYAPIIHAVFGQHGLHDARHIPYEIADLRQRGRQPLLMAVEWLLRVTEQRCTASELRDLLDVPALARRFGLHDEDRATAARWLAGAGVRWGLDAAQRDGLGLGACGEQNTGLFGLRRMLLGYACGRSDSSGAGSSAEPPWRAIEPYDEIGGLDAAIAGSLAGLIDALRVWWQQASAPVSPAQWFARGQALLQTFLDPADEDDRLMLASLDDALGRWLDDCEDAGFDAPVTLPVLREGWLSGVDEPSLNSRFLGGGVVFCTLMPMRAIPFEVVCLLGMNDGDYPRRAPRSDFDLMALPGQHRPGDRARRDDDRMLMLEALLSARRVLSISWAGRSVRDNTAQPPSVLVSQLRDHLAAGWGPEVVDRLTTEHPLQPFSRRYFEATGVGEGGASLFTYAREWREAHEAASTATPTAVIPAKAGTHSGEAGGRSWVPAFAGMTGGAAALSVAERQAMLPLTLRRLENFLLNPVKDHFRERLGVVFQPLDLAVADDEPFDLNALDETLLLRELLESPADEAPTTIAACRADLQVRTERLVRRGELPVGGIGQRWRTQFVQQSAPMALQWNAWRRELSEPAKPRQVTAELDGLTLDDWLDELRQAPGSDRPVWLTLDARRLCRFDKKSQTLQPLAYKLVRPWLRLLVAGACGIDLEARIVARDALLVLVAPRRAVAQAVLDDLLDVWEQGMLRPLAVACRTALAWLAAREQFPDQPDKADEAARTCFEGGHTSRGEVQDAALARLFPDWDTLAADPNFAQWAERLYEPLRAWAADVDHVTVLPLPDAHPGADEDDEDARHD</sequence>
<evidence type="ECO:0000256" key="10">
    <source>
        <dbReference type="HAMAP-Rule" id="MF_01486"/>
    </source>
</evidence>
<comment type="similarity">
    <text evidence="10">Belongs to the RecC family.</text>
</comment>
<dbReference type="GO" id="GO:0008854">
    <property type="term" value="F:exodeoxyribonuclease V activity"/>
    <property type="evidence" value="ECO:0007669"/>
    <property type="project" value="InterPro"/>
</dbReference>